<sequence length="113" mass="12794">MNEKQALALQEFNRASELFSVLAEPTRQQIIVLLGIEHAGLNVKQITAEMRLSRPAVSHHLKELSRVGMIQATKKGTENIYQLKLTESLNQFEYLIDVIRESCKSAIAEEETL</sequence>
<dbReference type="KEGG" id="wei:EQG49_11965"/>
<keyword evidence="3" id="KW-0804">Transcription</keyword>
<proteinExistence type="predicted"/>
<evidence type="ECO:0000256" key="1">
    <source>
        <dbReference type="ARBA" id="ARBA00023015"/>
    </source>
</evidence>
<dbReference type="PROSITE" id="PS50987">
    <property type="entry name" value="HTH_ARSR_2"/>
    <property type="match status" value="1"/>
</dbReference>
<dbReference type="Pfam" id="PF01022">
    <property type="entry name" value="HTH_5"/>
    <property type="match status" value="1"/>
</dbReference>
<feature type="domain" description="HTH arsR-type" evidence="4">
    <location>
        <begin position="7"/>
        <end position="103"/>
    </location>
</feature>
<dbReference type="CDD" id="cd00090">
    <property type="entry name" value="HTH_ARSR"/>
    <property type="match status" value="1"/>
</dbReference>
<organism evidence="5 6">
    <name type="scientific">Periweissella cryptocerci</name>
    <dbReference type="NCBI Taxonomy" id="2506420"/>
    <lineage>
        <taxon>Bacteria</taxon>
        <taxon>Bacillati</taxon>
        <taxon>Bacillota</taxon>
        <taxon>Bacilli</taxon>
        <taxon>Lactobacillales</taxon>
        <taxon>Lactobacillaceae</taxon>
        <taxon>Periweissella</taxon>
    </lineage>
</organism>
<name>A0A4P6YW55_9LACO</name>
<evidence type="ECO:0000259" key="4">
    <source>
        <dbReference type="PROSITE" id="PS50987"/>
    </source>
</evidence>
<dbReference type="EMBL" id="CP037940">
    <property type="protein sequence ID" value="QBO37119.1"/>
    <property type="molecule type" value="Genomic_DNA"/>
</dbReference>
<dbReference type="SUPFAM" id="SSF46785">
    <property type="entry name" value="Winged helix' DNA-binding domain"/>
    <property type="match status" value="1"/>
</dbReference>
<reference evidence="6" key="1">
    <citation type="submission" date="2019-03" db="EMBL/GenBank/DDBJ databases">
        <title>Weissella sp. 26KH-42 Genome sequencing.</title>
        <authorList>
            <person name="Heo J."/>
            <person name="Kim S.-J."/>
            <person name="Kim J.-S."/>
            <person name="Hong S.-B."/>
            <person name="Kwon S.-W."/>
        </authorList>
    </citation>
    <scope>NUCLEOTIDE SEQUENCE [LARGE SCALE GENOMIC DNA]</scope>
    <source>
        <strain evidence="6">26KH-42</strain>
    </source>
</reference>
<dbReference type="Proteomes" id="UP000292886">
    <property type="component" value="Chromosome"/>
</dbReference>
<dbReference type="RefSeq" id="WP_133364196.1">
    <property type="nucleotide sequence ID" value="NZ_CP037940.1"/>
</dbReference>
<keyword evidence="1" id="KW-0805">Transcription regulation</keyword>
<protein>
    <submittedName>
        <fullName evidence="5">ArsR family transcriptional regulator</fullName>
    </submittedName>
</protein>
<dbReference type="PANTHER" id="PTHR43132">
    <property type="entry name" value="ARSENICAL RESISTANCE OPERON REPRESSOR ARSR-RELATED"/>
    <property type="match status" value="1"/>
</dbReference>
<dbReference type="SMART" id="SM00418">
    <property type="entry name" value="HTH_ARSR"/>
    <property type="match status" value="1"/>
</dbReference>
<accession>A0A4P6YW55</accession>
<gene>
    <name evidence="5" type="ORF">EQG49_11965</name>
</gene>
<dbReference type="InterPro" id="IPR051011">
    <property type="entry name" value="Metal_resp_trans_reg"/>
</dbReference>
<dbReference type="InterPro" id="IPR036388">
    <property type="entry name" value="WH-like_DNA-bd_sf"/>
</dbReference>
<dbReference type="GO" id="GO:0003677">
    <property type="term" value="F:DNA binding"/>
    <property type="evidence" value="ECO:0007669"/>
    <property type="project" value="UniProtKB-KW"/>
</dbReference>
<evidence type="ECO:0000256" key="3">
    <source>
        <dbReference type="ARBA" id="ARBA00023163"/>
    </source>
</evidence>
<keyword evidence="2" id="KW-0238">DNA-binding</keyword>
<dbReference type="NCBIfam" id="NF033788">
    <property type="entry name" value="HTH_metalloreg"/>
    <property type="match status" value="1"/>
</dbReference>
<dbReference type="InterPro" id="IPR036390">
    <property type="entry name" value="WH_DNA-bd_sf"/>
</dbReference>
<dbReference type="PANTHER" id="PTHR43132:SF6">
    <property type="entry name" value="HTH-TYPE TRANSCRIPTIONAL REPRESSOR CZRA"/>
    <property type="match status" value="1"/>
</dbReference>
<evidence type="ECO:0000256" key="2">
    <source>
        <dbReference type="ARBA" id="ARBA00023125"/>
    </source>
</evidence>
<dbReference type="Gene3D" id="1.10.10.10">
    <property type="entry name" value="Winged helix-like DNA-binding domain superfamily/Winged helix DNA-binding domain"/>
    <property type="match status" value="1"/>
</dbReference>
<evidence type="ECO:0000313" key="5">
    <source>
        <dbReference type="EMBL" id="QBO37119.1"/>
    </source>
</evidence>
<evidence type="ECO:0000313" key="6">
    <source>
        <dbReference type="Proteomes" id="UP000292886"/>
    </source>
</evidence>
<dbReference type="InterPro" id="IPR011991">
    <property type="entry name" value="ArsR-like_HTH"/>
</dbReference>
<dbReference type="PRINTS" id="PR00778">
    <property type="entry name" value="HTHARSR"/>
</dbReference>
<keyword evidence="6" id="KW-1185">Reference proteome</keyword>
<dbReference type="AlphaFoldDB" id="A0A4P6YW55"/>
<dbReference type="InterPro" id="IPR001845">
    <property type="entry name" value="HTH_ArsR_DNA-bd_dom"/>
</dbReference>
<dbReference type="OrthoDB" id="9798835at2"/>
<dbReference type="GO" id="GO:0003700">
    <property type="term" value="F:DNA-binding transcription factor activity"/>
    <property type="evidence" value="ECO:0007669"/>
    <property type="project" value="InterPro"/>
</dbReference>